<evidence type="ECO:0000259" key="2">
    <source>
        <dbReference type="Pfam" id="PF22936"/>
    </source>
</evidence>
<feature type="non-terminal residue" evidence="3">
    <location>
        <position position="240"/>
    </location>
</feature>
<evidence type="ECO:0000313" key="4">
    <source>
        <dbReference type="Proteomes" id="UP000307440"/>
    </source>
</evidence>
<dbReference type="InterPro" id="IPR054722">
    <property type="entry name" value="PolX-like_BBD"/>
</dbReference>
<dbReference type="Pfam" id="PF22936">
    <property type="entry name" value="Pol_BBD"/>
    <property type="match status" value="1"/>
</dbReference>
<dbReference type="InterPro" id="IPR025724">
    <property type="entry name" value="GAG-pre-integrase_dom"/>
</dbReference>
<keyword evidence="4" id="KW-1185">Reference proteome</keyword>
<sequence length="240" mass="26066">MVRTRPKAQIICQHIFLHPQQLLCLPGHSRVGRQCYNTGATAHMTPHGHWLRDYKPLRIPVCLADHSIVYTAGVRSMVFEPVLGGKKVARAVELTRVLHVPDLRSNLLSCLYLTRSKGYTITITSSSFCFSRSEGLLFTASITSSFSAVLDGTTVPPEAAALASTLPLDLSLLHHHLCHHNIADIKKLISGNLGIGLTLISTAKPDPICKPCLAGKMHSGSFPSTGHTNSTPLELVHTNL</sequence>
<dbReference type="AlphaFoldDB" id="A0A5C3KBM0"/>
<dbReference type="STRING" id="230819.A0A5C3KBM0"/>
<evidence type="ECO:0000259" key="1">
    <source>
        <dbReference type="Pfam" id="PF13976"/>
    </source>
</evidence>
<evidence type="ECO:0000313" key="3">
    <source>
        <dbReference type="EMBL" id="TFK17033.1"/>
    </source>
</evidence>
<name>A0A5C3KBM0_COPMA</name>
<dbReference type="Pfam" id="PF13976">
    <property type="entry name" value="gag_pre-integrs"/>
    <property type="match status" value="1"/>
</dbReference>
<dbReference type="OrthoDB" id="7691805at2759"/>
<reference evidence="3 4" key="1">
    <citation type="journal article" date="2019" name="Nat. Ecol. Evol.">
        <title>Megaphylogeny resolves global patterns of mushroom evolution.</title>
        <authorList>
            <person name="Varga T."/>
            <person name="Krizsan K."/>
            <person name="Foldi C."/>
            <person name="Dima B."/>
            <person name="Sanchez-Garcia M."/>
            <person name="Sanchez-Ramirez S."/>
            <person name="Szollosi G.J."/>
            <person name="Szarkandi J.G."/>
            <person name="Papp V."/>
            <person name="Albert L."/>
            <person name="Andreopoulos W."/>
            <person name="Angelini C."/>
            <person name="Antonin V."/>
            <person name="Barry K.W."/>
            <person name="Bougher N.L."/>
            <person name="Buchanan P."/>
            <person name="Buyck B."/>
            <person name="Bense V."/>
            <person name="Catcheside P."/>
            <person name="Chovatia M."/>
            <person name="Cooper J."/>
            <person name="Damon W."/>
            <person name="Desjardin D."/>
            <person name="Finy P."/>
            <person name="Geml J."/>
            <person name="Haridas S."/>
            <person name="Hughes K."/>
            <person name="Justo A."/>
            <person name="Karasinski D."/>
            <person name="Kautmanova I."/>
            <person name="Kiss B."/>
            <person name="Kocsube S."/>
            <person name="Kotiranta H."/>
            <person name="LaButti K.M."/>
            <person name="Lechner B.E."/>
            <person name="Liimatainen K."/>
            <person name="Lipzen A."/>
            <person name="Lukacs Z."/>
            <person name="Mihaltcheva S."/>
            <person name="Morgado L.N."/>
            <person name="Niskanen T."/>
            <person name="Noordeloos M.E."/>
            <person name="Ohm R.A."/>
            <person name="Ortiz-Santana B."/>
            <person name="Ovrebo C."/>
            <person name="Racz N."/>
            <person name="Riley R."/>
            <person name="Savchenko A."/>
            <person name="Shiryaev A."/>
            <person name="Soop K."/>
            <person name="Spirin V."/>
            <person name="Szebenyi C."/>
            <person name="Tomsovsky M."/>
            <person name="Tulloss R.E."/>
            <person name="Uehling J."/>
            <person name="Grigoriev I.V."/>
            <person name="Vagvolgyi C."/>
            <person name="Papp T."/>
            <person name="Martin F.M."/>
            <person name="Miettinen O."/>
            <person name="Hibbett D.S."/>
            <person name="Nagy L.G."/>
        </authorList>
    </citation>
    <scope>NUCLEOTIDE SEQUENCE [LARGE SCALE GENOMIC DNA]</scope>
    <source>
        <strain evidence="3 4">CBS 121175</strain>
    </source>
</reference>
<feature type="domain" description="Retrovirus-related Pol polyprotein from transposon TNT 1-94-like beta-barrel" evidence="2">
    <location>
        <begin position="37"/>
        <end position="118"/>
    </location>
</feature>
<dbReference type="Proteomes" id="UP000307440">
    <property type="component" value="Unassembled WGS sequence"/>
</dbReference>
<evidence type="ECO:0008006" key="5">
    <source>
        <dbReference type="Google" id="ProtNLM"/>
    </source>
</evidence>
<organism evidence="3 4">
    <name type="scientific">Coprinopsis marcescibilis</name>
    <name type="common">Agaric fungus</name>
    <name type="synonym">Psathyrella marcescibilis</name>
    <dbReference type="NCBI Taxonomy" id="230819"/>
    <lineage>
        <taxon>Eukaryota</taxon>
        <taxon>Fungi</taxon>
        <taxon>Dikarya</taxon>
        <taxon>Basidiomycota</taxon>
        <taxon>Agaricomycotina</taxon>
        <taxon>Agaricomycetes</taxon>
        <taxon>Agaricomycetidae</taxon>
        <taxon>Agaricales</taxon>
        <taxon>Agaricineae</taxon>
        <taxon>Psathyrellaceae</taxon>
        <taxon>Coprinopsis</taxon>
    </lineage>
</organism>
<gene>
    <name evidence="3" type="ORF">FA15DRAFT_629084</name>
</gene>
<accession>A0A5C3KBM0</accession>
<proteinExistence type="predicted"/>
<dbReference type="EMBL" id="ML210580">
    <property type="protein sequence ID" value="TFK17033.1"/>
    <property type="molecule type" value="Genomic_DNA"/>
</dbReference>
<protein>
    <recommendedName>
        <fullName evidence="5">GAG-pre-integrase domain-containing protein</fullName>
    </recommendedName>
</protein>
<feature type="domain" description="GAG-pre-integrase" evidence="1">
    <location>
        <begin position="149"/>
        <end position="217"/>
    </location>
</feature>